<dbReference type="AlphaFoldDB" id="A0AAX2AJG6"/>
<name>A0AAX2AJG6_9BACT</name>
<dbReference type="CDD" id="cd16430">
    <property type="entry name" value="TraB"/>
    <property type="match status" value="1"/>
</dbReference>
<keyword evidence="1" id="KW-0472">Membrane</keyword>
<dbReference type="InterPro" id="IPR005498">
    <property type="entry name" value="T4SS_VirB10/TraB/TrbI"/>
</dbReference>
<keyword evidence="3" id="KW-1185">Reference proteome</keyword>
<evidence type="ECO:0000256" key="1">
    <source>
        <dbReference type="SAM" id="Phobius"/>
    </source>
</evidence>
<dbReference type="Proteomes" id="UP000290092">
    <property type="component" value="Unassembled WGS sequence"/>
</dbReference>
<dbReference type="EMBL" id="NXID01000008">
    <property type="protein sequence ID" value="RXK16482.1"/>
    <property type="molecule type" value="Genomic_DNA"/>
</dbReference>
<evidence type="ECO:0008006" key="4">
    <source>
        <dbReference type="Google" id="ProtNLM"/>
    </source>
</evidence>
<dbReference type="Pfam" id="PF03743">
    <property type="entry name" value="TrbI"/>
    <property type="match status" value="1"/>
</dbReference>
<sequence length="514" mass="58222">MELNKIINKIRDYLNNIKSGNDDITVTALQGLKSSETKRKERNKKFKFRMILILIIIPLVFFSLVVLWKAMRLYYAQFDETKITKQIPKKEIKMEINSFTRWQDQKDKEDVKLNKKLDEITTLTTQNKIELNEKINDTKKELVENFGSVKKEILDAMTEKDKKTQELVQSINIKNQELVSEIKDSLNSQINNVDNKFAKSLEELKNKAKLTQIKPIIKLPDLPTNVTKSSTVVNNGKEIEKKEILKEVEIEVEEEIAVADYGIETLTKIEENKPKEEKKTLPSFFLMPGFAKGVIVAGADVPTLMQAATETKPIWISISSEQLMANNEYANFQDCLVEATASGDLGPSRARVNMEKISCIMTDLDGKKYRINTQIKGNVYGEDGKLSAKGRLVSKEGEIIKKGVPLATLEGLISVLAKGNSYIFPTNSKDGGTDTANPMLEFTNAGANTSSKILSKFSEYYLKVLENLNPYVEVKAKREVTLAFKGGELLTPVEYENFDVGYFVNKEIYNEENY</sequence>
<evidence type="ECO:0000313" key="3">
    <source>
        <dbReference type="Proteomes" id="UP000290092"/>
    </source>
</evidence>
<protein>
    <recommendedName>
        <fullName evidence="4">F-type type IV conjugative transfer system protein TraB</fullName>
    </recommendedName>
</protein>
<evidence type="ECO:0000313" key="2">
    <source>
        <dbReference type="EMBL" id="RXK16482.1"/>
    </source>
</evidence>
<gene>
    <name evidence="2" type="ORF">CP985_03460</name>
</gene>
<proteinExistence type="predicted"/>
<dbReference type="RefSeq" id="WP_114843323.1">
    <property type="nucleotide sequence ID" value="NZ_CP031220.1"/>
</dbReference>
<comment type="caution">
    <text evidence="2">The sequence shown here is derived from an EMBL/GenBank/DDBJ whole genome shotgun (WGS) entry which is preliminary data.</text>
</comment>
<dbReference type="KEGG" id="amyt:AMYT_a0117"/>
<reference evidence="2 3" key="1">
    <citation type="submission" date="2017-09" db="EMBL/GenBank/DDBJ databases">
        <title>Genomics of the genus Arcobacter.</title>
        <authorList>
            <person name="Perez-Cataluna A."/>
            <person name="Figueras M.J."/>
            <person name="Salas-Masso N."/>
        </authorList>
    </citation>
    <scope>NUCLEOTIDE SEQUENCE [LARGE SCALE GENOMIC DNA]</scope>
    <source>
        <strain evidence="2 3">CECT 7386</strain>
    </source>
</reference>
<feature type="transmembrane region" description="Helical" evidence="1">
    <location>
        <begin position="48"/>
        <end position="68"/>
    </location>
</feature>
<organism evidence="2 3">
    <name type="scientific">Malaciobacter mytili LMG 24559</name>
    <dbReference type="NCBI Taxonomy" id="1032238"/>
    <lineage>
        <taxon>Bacteria</taxon>
        <taxon>Pseudomonadati</taxon>
        <taxon>Campylobacterota</taxon>
        <taxon>Epsilonproteobacteria</taxon>
        <taxon>Campylobacterales</taxon>
        <taxon>Arcobacteraceae</taxon>
        <taxon>Malaciobacter</taxon>
    </lineage>
</organism>
<accession>A0AAX2AJG6</accession>
<keyword evidence="1" id="KW-0812">Transmembrane</keyword>
<keyword evidence="1" id="KW-1133">Transmembrane helix</keyword>